<sequence length="539" mass="60544">MVISQFRRQLYIAASGERSAAGSLDSTRERRKRKKKCDERRDTCENCAHRRLECIWSPEIVTVATDDVRADTEMSAQFQNLGPLLSVDREEDYYEQQPMLLASSPMRVPPQTFPNSDDLGQQDVGNRDETPWTLIHCPKVLPTYAGLIPPASSPLFDLLRTKWLRQLIRPLASGSLIELYHQESMTMALSEPFYIHSLLACCGAEYPVDDADTQAYFQRLGQSHYVRAVAGLREKLEPGGSNVFDPAIVRTILMLCIFERSKPWPSTGVGAHLSGLAQLIQAEPDWEAMDRPLSFSDAALRRVTLEAFIFHAATCIPFQPLIDQQSNLDAAIQLAQRKLENTFSQGLPAYPDSPVLGIPPKLFVLIREISLLHRRSEQWQIDHDRCLALQQALNQTDEELSHHHPYSCHADNFELARTSNETAATVPGGDSDITLFLLGPKLYVLSANILLANILESSGDAIRDVPGLVQEGVQLVCQLEPSRDYYAEYYGWPIHVLATFVSCPEARDCLLSQVNAFWKETRCGTMSRLADILMAQEFP</sequence>
<dbReference type="GO" id="GO:0005634">
    <property type="term" value="C:nucleus"/>
    <property type="evidence" value="ECO:0007669"/>
    <property type="project" value="UniProtKB-SubCell"/>
</dbReference>
<dbReference type="GO" id="GO:0003677">
    <property type="term" value="F:DNA binding"/>
    <property type="evidence" value="ECO:0007669"/>
    <property type="project" value="UniProtKB-KW"/>
</dbReference>
<keyword evidence="3" id="KW-0238">DNA-binding</keyword>
<dbReference type="InterPro" id="IPR001138">
    <property type="entry name" value="Zn2Cys6_DnaBD"/>
</dbReference>
<evidence type="ECO:0000256" key="2">
    <source>
        <dbReference type="ARBA" id="ARBA00023015"/>
    </source>
</evidence>
<proteinExistence type="predicted"/>
<dbReference type="Pfam" id="PF00172">
    <property type="entry name" value="Zn_clus"/>
    <property type="match status" value="1"/>
</dbReference>
<evidence type="ECO:0000256" key="5">
    <source>
        <dbReference type="ARBA" id="ARBA00023242"/>
    </source>
</evidence>
<evidence type="ECO:0000259" key="6">
    <source>
        <dbReference type="Pfam" id="PF00172"/>
    </source>
</evidence>
<protein>
    <recommendedName>
        <fullName evidence="6">Zn(2)-C6 fungal-type domain-containing protein</fullName>
    </recommendedName>
</protein>
<dbReference type="AlphaFoldDB" id="A0AAD4GXZ5"/>
<reference evidence="7" key="2">
    <citation type="submission" date="2020-02" db="EMBL/GenBank/DDBJ databases">
        <authorList>
            <person name="Gilchrist C.L.M."/>
            <person name="Chooi Y.-H."/>
        </authorList>
    </citation>
    <scope>NUCLEOTIDE SEQUENCE</scope>
    <source>
        <strain evidence="7">MST-FP2251</strain>
    </source>
</reference>
<evidence type="ECO:0000313" key="8">
    <source>
        <dbReference type="Proteomes" id="UP001194746"/>
    </source>
</evidence>
<dbReference type="Gene3D" id="4.10.240.10">
    <property type="entry name" value="Zn(2)-C6 fungal-type DNA-binding domain"/>
    <property type="match status" value="1"/>
</dbReference>
<feature type="domain" description="Zn(2)-C6 fungal-type" evidence="6">
    <location>
        <begin position="31"/>
        <end position="55"/>
    </location>
</feature>
<dbReference type="PANTHER" id="PTHR37534">
    <property type="entry name" value="TRANSCRIPTIONAL ACTIVATOR PROTEIN UGA3"/>
    <property type="match status" value="1"/>
</dbReference>
<evidence type="ECO:0000256" key="1">
    <source>
        <dbReference type="ARBA" id="ARBA00004123"/>
    </source>
</evidence>
<keyword evidence="5" id="KW-0539">Nucleus</keyword>
<evidence type="ECO:0000256" key="4">
    <source>
        <dbReference type="ARBA" id="ARBA00023163"/>
    </source>
</evidence>
<dbReference type="Pfam" id="PF11951">
    <property type="entry name" value="Fungal_trans_2"/>
    <property type="match status" value="1"/>
</dbReference>
<evidence type="ECO:0000313" key="7">
    <source>
        <dbReference type="EMBL" id="KAF9894359.1"/>
    </source>
</evidence>
<accession>A0AAD4GXZ5</accession>
<dbReference type="GO" id="GO:0009893">
    <property type="term" value="P:positive regulation of metabolic process"/>
    <property type="evidence" value="ECO:0007669"/>
    <property type="project" value="UniProtKB-ARBA"/>
</dbReference>
<dbReference type="PANTHER" id="PTHR37534:SF46">
    <property type="entry name" value="ZN(II)2CYS6 TRANSCRIPTION FACTOR (EUROFUNG)"/>
    <property type="match status" value="1"/>
</dbReference>
<dbReference type="SUPFAM" id="SSF57701">
    <property type="entry name" value="Zn2/Cys6 DNA-binding domain"/>
    <property type="match status" value="1"/>
</dbReference>
<name>A0AAD4GXZ5_ASPNN</name>
<dbReference type="GO" id="GO:0000981">
    <property type="term" value="F:DNA-binding transcription factor activity, RNA polymerase II-specific"/>
    <property type="evidence" value="ECO:0007669"/>
    <property type="project" value="InterPro"/>
</dbReference>
<keyword evidence="8" id="KW-1185">Reference proteome</keyword>
<comment type="subcellular location">
    <subcellularLocation>
        <location evidence="1">Nucleus</location>
    </subcellularLocation>
</comment>
<dbReference type="EMBL" id="VCAU01000004">
    <property type="protein sequence ID" value="KAF9894359.1"/>
    <property type="molecule type" value="Genomic_DNA"/>
</dbReference>
<dbReference type="InterPro" id="IPR036864">
    <property type="entry name" value="Zn2-C6_fun-type_DNA-bd_sf"/>
</dbReference>
<gene>
    <name evidence="7" type="ORF">FE257_007862</name>
</gene>
<dbReference type="InterPro" id="IPR021858">
    <property type="entry name" value="Fun_TF"/>
</dbReference>
<organism evidence="7 8">
    <name type="scientific">Aspergillus nanangensis</name>
    <dbReference type="NCBI Taxonomy" id="2582783"/>
    <lineage>
        <taxon>Eukaryota</taxon>
        <taxon>Fungi</taxon>
        <taxon>Dikarya</taxon>
        <taxon>Ascomycota</taxon>
        <taxon>Pezizomycotina</taxon>
        <taxon>Eurotiomycetes</taxon>
        <taxon>Eurotiomycetidae</taxon>
        <taxon>Eurotiales</taxon>
        <taxon>Aspergillaceae</taxon>
        <taxon>Aspergillus</taxon>
        <taxon>Aspergillus subgen. Circumdati</taxon>
    </lineage>
</organism>
<dbReference type="GO" id="GO:0008270">
    <property type="term" value="F:zinc ion binding"/>
    <property type="evidence" value="ECO:0007669"/>
    <property type="project" value="InterPro"/>
</dbReference>
<keyword evidence="2" id="KW-0805">Transcription regulation</keyword>
<comment type="caution">
    <text evidence="7">The sequence shown here is derived from an EMBL/GenBank/DDBJ whole genome shotgun (WGS) entry which is preliminary data.</text>
</comment>
<evidence type="ECO:0000256" key="3">
    <source>
        <dbReference type="ARBA" id="ARBA00023125"/>
    </source>
</evidence>
<dbReference type="Proteomes" id="UP001194746">
    <property type="component" value="Unassembled WGS sequence"/>
</dbReference>
<reference evidence="7" key="1">
    <citation type="journal article" date="2019" name="Beilstein J. Org. Chem.">
        <title>Nanangenines: drimane sesquiterpenoids as the dominant metabolite cohort of a novel Australian fungus, Aspergillus nanangensis.</title>
        <authorList>
            <person name="Lacey H.J."/>
            <person name="Gilchrist C.L.M."/>
            <person name="Crombie A."/>
            <person name="Kalaitzis J.A."/>
            <person name="Vuong D."/>
            <person name="Rutledge P.J."/>
            <person name="Turner P."/>
            <person name="Pitt J.I."/>
            <person name="Lacey E."/>
            <person name="Chooi Y.H."/>
            <person name="Piggott A.M."/>
        </authorList>
    </citation>
    <scope>NUCLEOTIDE SEQUENCE</scope>
    <source>
        <strain evidence="7">MST-FP2251</strain>
    </source>
</reference>
<keyword evidence="4" id="KW-0804">Transcription</keyword>